<dbReference type="InterPro" id="IPR021306">
    <property type="entry name" value="DUF2878"/>
</dbReference>
<keyword evidence="1" id="KW-1133">Transmembrane helix</keyword>
<dbReference type="HOGENOM" id="CLU_110723_0_1_6"/>
<evidence type="ECO:0000313" key="2">
    <source>
        <dbReference type="EMBL" id="EAR30394.1"/>
    </source>
</evidence>
<name>A4C4B2_9GAMM</name>
<dbReference type="OrthoDB" id="6522758at2"/>
<gene>
    <name evidence="2" type="ORF">PTD2_02456</name>
</gene>
<feature type="transmembrane region" description="Helical" evidence="1">
    <location>
        <begin position="77"/>
        <end position="97"/>
    </location>
</feature>
<protein>
    <submittedName>
        <fullName evidence="2">Hypothetical membrane protein</fullName>
    </submittedName>
</protein>
<comment type="caution">
    <text evidence="2">The sequence shown here is derived from an EMBL/GenBank/DDBJ whole genome shotgun (WGS) entry which is preliminary data.</text>
</comment>
<feature type="transmembrane region" description="Helical" evidence="1">
    <location>
        <begin position="104"/>
        <end position="123"/>
    </location>
</feature>
<dbReference type="EMBL" id="AAOH01000001">
    <property type="protein sequence ID" value="EAR30394.1"/>
    <property type="molecule type" value="Genomic_DNA"/>
</dbReference>
<dbReference type="Pfam" id="PF11086">
    <property type="entry name" value="DUF2878"/>
    <property type="match status" value="1"/>
</dbReference>
<dbReference type="AlphaFoldDB" id="A4C4B2"/>
<proteinExistence type="predicted"/>
<reference evidence="2 3" key="1">
    <citation type="submission" date="2006-02" db="EMBL/GenBank/DDBJ databases">
        <authorList>
            <person name="Moran M.A."/>
            <person name="Kjelleberg S."/>
            <person name="Egan S."/>
            <person name="Saunders N."/>
            <person name="Thomas T."/>
            <person name="Ferriera S."/>
            <person name="Johnson J."/>
            <person name="Kravitz S."/>
            <person name="Halpern A."/>
            <person name="Remington K."/>
            <person name="Beeson K."/>
            <person name="Tran B."/>
            <person name="Rogers Y.-H."/>
            <person name="Friedman R."/>
            <person name="Venter J.C."/>
        </authorList>
    </citation>
    <scope>NUCLEOTIDE SEQUENCE [LARGE SCALE GENOMIC DNA]</scope>
    <source>
        <strain evidence="2 3">D2</strain>
    </source>
</reference>
<dbReference type="eggNOG" id="ENOG5032ZK4">
    <property type="taxonomic scope" value="Bacteria"/>
</dbReference>
<feature type="transmembrane region" description="Helical" evidence="1">
    <location>
        <begin position="51"/>
        <end position="71"/>
    </location>
</feature>
<keyword evidence="1" id="KW-0472">Membrane</keyword>
<dbReference type="STRING" id="87626.PTD2_02456"/>
<accession>A4C4B2</accession>
<sequence>MSRFSIINLVFFQAAWFLAAWYTDAAAAFLLLLLCCHFVLSPTKRIDLKVLYGAVLGITTDQVLISTSVFGTDSSLIPIWLILLWGCFAVSLNHSLAWLQQLSLTKVAIIGAFAGPSSYFAALKLEALTTTLNQGHFLILLALVWAALLPALVSISKHSTMNEQHVKVTP</sequence>
<keyword evidence="1" id="KW-0812">Transmembrane</keyword>
<dbReference type="Proteomes" id="UP000006201">
    <property type="component" value="Unassembled WGS sequence"/>
</dbReference>
<evidence type="ECO:0000256" key="1">
    <source>
        <dbReference type="SAM" id="Phobius"/>
    </source>
</evidence>
<dbReference type="RefSeq" id="WP_009836692.1">
    <property type="nucleotide sequence ID" value="NZ_AAOH01000001.1"/>
</dbReference>
<feature type="transmembrane region" description="Helical" evidence="1">
    <location>
        <begin position="6"/>
        <end position="39"/>
    </location>
</feature>
<feature type="transmembrane region" description="Helical" evidence="1">
    <location>
        <begin position="135"/>
        <end position="155"/>
    </location>
</feature>
<keyword evidence="3" id="KW-1185">Reference proteome</keyword>
<evidence type="ECO:0000313" key="3">
    <source>
        <dbReference type="Proteomes" id="UP000006201"/>
    </source>
</evidence>
<organism evidence="2 3">
    <name type="scientific">Pseudoalteromonas tunicata D2</name>
    <dbReference type="NCBI Taxonomy" id="87626"/>
    <lineage>
        <taxon>Bacteria</taxon>
        <taxon>Pseudomonadati</taxon>
        <taxon>Pseudomonadota</taxon>
        <taxon>Gammaproteobacteria</taxon>
        <taxon>Alteromonadales</taxon>
        <taxon>Pseudoalteromonadaceae</taxon>
        <taxon>Pseudoalteromonas</taxon>
    </lineage>
</organism>